<keyword evidence="3" id="KW-1185">Reference proteome</keyword>
<evidence type="ECO:0000256" key="1">
    <source>
        <dbReference type="SAM" id="Phobius"/>
    </source>
</evidence>
<gene>
    <name evidence="2" type="ORF">PG999_014469</name>
</gene>
<organism evidence="2 3">
    <name type="scientific">Apiospora kogelbergensis</name>
    <dbReference type="NCBI Taxonomy" id="1337665"/>
    <lineage>
        <taxon>Eukaryota</taxon>
        <taxon>Fungi</taxon>
        <taxon>Dikarya</taxon>
        <taxon>Ascomycota</taxon>
        <taxon>Pezizomycotina</taxon>
        <taxon>Sordariomycetes</taxon>
        <taxon>Xylariomycetidae</taxon>
        <taxon>Amphisphaeriales</taxon>
        <taxon>Apiosporaceae</taxon>
        <taxon>Apiospora</taxon>
    </lineage>
</organism>
<dbReference type="PANTHER" id="PTHR35043:SF7">
    <property type="entry name" value="TRANSCRIPTION FACTOR DOMAIN-CONTAINING PROTEIN"/>
    <property type="match status" value="1"/>
</dbReference>
<sequence>MGGLQVSFKHLIEEEPRDNRIFGNITGDNYQQTLSSVGILALARARKWIYITPESIADRSKANALQKGLVSLQIAWMGLQCISRKANGLPLTHLEVYTMIHVLFAIIAYSFWFKKPLDINEAKTIELEGFYDTFNLLLLEHREWQQIRDGHVFLSIANQDEVPVQEILQRQGSTSSATEEDSMHARTIDIAAEFAQRDLIVLEPSEHLPCGLHFEQPKTLSQAECMALHSAVDAYQTMDGGPLPTTRDIYLPKMVGLHTGPDLGVLKTGEVWYYSKNPLLPFLKNGRPESNVTYQPPFQQQSNILMHQEGHEPQGAFDIFWAILVETILGYVAYAATFNIYQVMHSVAMPWHLPSQAEDRLWTTACILPNLETTVLFIIHSIGNRSIRKTVFPILYFLFILARLFLVIESFISIRNVPIGVYLVPGWLQMIPHL</sequence>
<evidence type="ECO:0000313" key="2">
    <source>
        <dbReference type="EMBL" id="KAK8092882.1"/>
    </source>
</evidence>
<name>A0AAW0QIR3_9PEZI</name>
<feature type="transmembrane region" description="Helical" evidence="1">
    <location>
        <begin position="319"/>
        <end position="341"/>
    </location>
</feature>
<reference evidence="2 3" key="1">
    <citation type="submission" date="2023-01" db="EMBL/GenBank/DDBJ databases">
        <title>Analysis of 21 Apiospora genomes using comparative genomics revels a genus with tremendous synthesis potential of carbohydrate active enzymes and secondary metabolites.</title>
        <authorList>
            <person name="Sorensen T."/>
        </authorList>
    </citation>
    <scope>NUCLEOTIDE SEQUENCE [LARGE SCALE GENOMIC DNA]</scope>
    <source>
        <strain evidence="2 3">CBS 117206</strain>
    </source>
</reference>
<comment type="caution">
    <text evidence="2">The sequence shown here is derived from an EMBL/GenBank/DDBJ whole genome shotgun (WGS) entry which is preliminary data.</text>
</comment>
<feature type="transmembrane region" description="Helical" evidence="1">
    <location>
        <begin position="361"/>
        <end position="382"/>
    </location>
</feature>
<keyword evidence="1" id="KW-0812">Transmembrane</keyword>
<evidence type="ECO:0000313" key="3">
    <source>
        <dbReference type="Proteomes" id="UP001392437"/>
    </source>
</evidence>
<feature type="transmembrane region" description="Helical" evidence="1">
    <location>
        <begin position="96"/>
        <end position="113"/>
    </location>
</feature>
<keyword evidence="1" id="KW-1133">Transmembrane helix</keyword>
<protein>
    <submittedName>
        <fullName evidence="2">Uncharacterized protein</fullName>
    </submittedName>
</protein>
<proteinExistence type="predicted"/>
<feature type="transmembrane region" description="Helical" evidence="1">
    <location>
        <begin position="394"/>
        <end position="414"/>
    </location>
</feature>
<dbReference type="PANTHER" id="PTHR35043">
    <property type="entry name" value="TRANSCRIPTION FACTOR DOMAIN-CONTAINING PROTEIN"/>
    <property type="match status" value="1"/>
</dbReference>
<keyword evidence="1" id="KW-0472">Membrane</keyword>
<accession>A0AAW0QIR3</accession>
<dbReference type="EMBL" id="JAQQWP010000012">
    <property type="protein sequence ID" value="KAK8092882.1"/>
    <property type="molecule type" value="Genomic_DNA"/>
</dbReference>
<dbReference type="Proteomes" id="UP001392437">
    <property type="component" value="Unassembled WGS sequence"/>
</dbReference>
<dbReference type="AlphaFoldDB" id="A0AAW0QIR3"/>